<keyword evidence="3" id="KW-1185">Reference proteome</keyword>
<comment type="caution">
    <text evidence="2">The sequence shown here is derived from an EMBL/GenBank/DDBJ whole genome shotgun (WGS) entry which is preliminary data.</text>
</comment>
<feature type="compositionally biased region" description="Low complexity" evidence="1">
    <location>
        <begin position="775"/>
        <end position="787"/>
    </location>
</feature>
<evidence type="ECO:0000313" key="2">
    <source>
        <dbReference type="EMBL" id="CAD7689839.1"/>
    </source>
</evidence>
<evidence type="ECO:0000256" key="1">
    <source>
        <dbReference type="SAM" id="MobiDB-lite"/>
    </source>
</evidence>
<dbReference type="EMBL" id="CAJHUB010000769">
    <property type="protein sequence ID" value="CAD7689839.1"/>
    <property type="molecule type" value="Genomic_DNA"/>
</dbReference>
<feature type="region of interest" description="Disordered" evidence="1">
    <location>
        <begin position="771"/>
        <end position="800"/>
    </location>
</feature>
<reference evidence="2" key="1">
    <citation type="submission" date="2020-12" db="EMBL/GenBank/DDBJ databases">
        <authorList>
            <consortium name="Molecular Ecology Group"/>
        </authorList>
    </citation>
    <scope>NUCLEOTIDE SEQUENCE</scope>
    <source>
        <strain evidence="2">TBG_1078</strain>
    </source>
</reference>
<feature type="compositionally biased region" description="Low complexity" evidence="1">
    <location>
        <begin position="102"/>
        <end position="139"/>
    </location>
</feature>
<accession>A0A811ZMD3</accession>
<gene>
    <name evidence="2" type="ORF">NYPRO_LOCUS22633</name>
</gene>
<organism evidence="2 3">
    <name type="scientific">Nyctereutes procyonoides</name>
    <name type="common">Raccoon dog</name>
    <name type="synonym">Canis procyonoides</name>
    <dbReference type="NCBI Taxonomy" id="34880"/>
    <lineage>
        <taxon>Eukaryota</taxon>
        <taxon>Metazoa</taxon>
        <taxon>Chordata</taxon>
        <taxon>Craniata</taxon>
        <taxon>Vertebrata</taxon>
        <taxon>Euteleostomi</taxon>
        <taxon>Mammalia</taxon>
        <taxon>Eutheria</taxon>
        <taxon>Laurasiatheria</taxon>
        <taxon>Carnivora</taxon>
        <taxon>Caniformia</taxon>
        <taxon>Canidae</taxon>
        <taxon>Nyctereutes</taxon>
    </lineage>
</organism>
<protein>
    <submittedName>
        <fullName evidence="2">(raccoon dog) hypothetical protein</fullName>
    </submittedName>
</protein>
<name>A0A811ZMD3_NYCPR</name>
<sequence>MSGGCPARRHAARGPLAGSRALTAPRPPRARCYGDRASGRKLGLAGSQAASRRAPGAGDAEPPEHRAPAACGGPRGGVGAAAAAAAAGCVRACGRGGGRGARGPAAMSGAAGRCVGPSRPGRGRGQPWGRRCPAGTPRGRGAGRRARGAAWEARCVSADRPPGFGQRPGTGAAAGAGGPVAAGSPGAAAPVAGAPGVVWVDGAVGEPQVVGPVGSVWVTGAGGEAEREGAAGPSPRGCERKGRPGSAGPESILELWLKVQAVRAASGCGAGSRVQLHPVPVEGPLERGIPGRASWVETSRAGLTGPWVKGQAAVAPRAPGLSAAPGPGAGWCGQQQAVGLLPGGVPTTLATSCGLVPHMLGRGQAVGVPRATGWPEAMQREVGCPWDRGQSALVPRALAGEAVCGDTPGLWGSGQAARVPHAVGAPRGLEGEATPAGALDMWRRMQAAEEMGSGVVPGIWGTGQPVGVPCATVEETRCGGDPGFRDREQTVWVETGSGGDPGPWAAIHAAEMCGRATQEVGSGGAPGPWGVGPGMGKDTGCGSVPGLWGAEQPVGVSQAVLLPGALGEQAGYGGTAGPWERQQALGVPPADAVPGVPQGDTGNGNVVGLWERRQAVGEQDALATALEVPGAEDQEAGCGNMSCLCRRRQFVGSSGPQGMPEATVLPKHRCALARVPAAVGVPGPGRGPAAVWVSGPACREGSSSEVWNLWSRVHDAAGPVAPGGLWSVGEDAGSAAFPRPWGRRQALGVPAAPGLVGEETGPGDVLRSWARRPSTRAPAAAEPPAAAGEPDSLGVEAGSGAFSGLPGRRLTAGVSAAGGVPMAPRTLRPAWEECTSAGVAGLWGQREAVPGHTDTWAPTGQGVPSTIRMPGPRGDRLGPGVPSGLLGRQAAEVPVMLADADSRDASGAWGQRGVTEVPATVGAAGPVDGTVGAEGLWRRASGSATEAARVPVSLGVLAAVGVPTMGRVPAAVWVTGCVEEEGASGEEAGAPSLELPGESQAAGVSTLRRAPGGMQLGCSAAPTGPAGSFWSMRTLGMPRDVLPVAPTPASPAAWPCLYLMPAWCWAGHGRSRMPHSALLPPCGAITLSSHSPIAPSPELAPSTHPQGLRRTVRWGIPQGDCTVKQPWWPPRPLHLEYRQPDGCGLRGHRAWGTHHRRAVGVHTFRQRGWSCSAF</sequence>
<feature type="region of interest" description="Disordered" evidence="1">
    <location>
        <begin position="159"/>
        <end position="178"/>
    </location>
</feature>
<feature type="region of interest" description="Disordered" evidence="1">
    <location>
        <begin position="223"/>
        <end position="247"/>
    </location>
</feature>
<feature type="compositionally biased region" description="Gly residues" evidence="1">
    <location>
        <begin position="166"/>
        <end position="178"/>
    </location>
</feature>
<proteinExistence type="predicted"/>
<dbReference type="AlphaFoldDB" id="A0A811ZMD3"/>
<feature type="region of interest" description="Disordered" evidence="1">
    <location>
        <begin position="1"/>
        <end position="77"/>
    </location>
</feature>
<feature type="region of interest" description="Disordered" evidence="1">
    <location>
        <begin position="102"/>
        <end position="146"/>
    </location>
</feature>
<evidence type="ECO:0000313" key="3">
    <source>
        <dbReference type="Proteomes" id="UP000645828"/>
    </source>
</evidence>
<dbReference type="Proteomes" id="UP000645828">
    <property type="component" value="Unassembled WGS sequence"/>
</dbReference>